<dbReference type="InterPro" id="IPR011604">
    <property type="entry name" value="PDDEXK-like_dom_sf"/>
</dbReference>
<accession>A0A0F9FLX8</accession>
<sequence>MTPGIYYDIPFEDYLKIEALNNGTLVSFLKTPAHSQVIKEPTPAMQFGTDFHTFLLEPNRYKRDYIEIPEGMKKTGKKWDEFQADNPSKYYISHNDNQTILRMMESLNSGYHEIAWNLIKRATHREVTIIWDNVKFGVRCKGRIDLLTDPSLGILGDIKTTQNADPEQWIKTGINAGHPPHLQPSHYLTGINTVLREEVYQEFIWLLFETKPPYGISVMKAPEDMLYLAEEQIKRIIPKYIECKRHNIYQDYLDKIVDAKIPKWYYQLIDI</sequence>
<evidence type="ECO:0000313" key="2">
    <source>
        <dbReference type="EMBL" id="KKL87389.1"/>
    </source>
</evidence>
<organism evidence="2">
    <name type="scientific">marine sediment metagenome</name>
    <dbReference type="NCBI Taxonomy" id="412755"/>
    <lineage>
        <taxon>unclassified sequences</taxon>
        <taxon>metagenomes</taxon>
        <taxon>ecological metagenomes</taxon>
    </lineage>
</organism>
<dbReference type="AlphaFoldDB" id="A0A0F9FLX8"/>
<dbReference type="EMBL" id="LAZR01020849">
    <property type="protein sequence ID" value="KKL87389.1"/>
    <property type="molecule type" value="Genomic_DNA"/>
</dbReference>
<gene>
    <name evidence="2" type="ORF">LCGC14_1935190</name>
</gene>
<dbReference type="InterPro" id="IPR024432">
    <property type="entry name" value="Put_RecE_PDDEXK-like_dom"/>
</dbReference>
<name>A0A0F9FLX8_9ZZZZ</name>
<reference evidence="2" key="1">
    <citation type="journal article" date="2015" name="Nature">
        <title>Complex archaea that bridge the gap between prokaryotes and eukaryotes.</title>
        <authorList>
            <person name="Spang A."/>
            <person name="Saw J.H."/>
            <person name="Jorgensen S.L."/>
            <person name="Zaremba-Niedzwiedzka K."/>
            <person name="Martijn J."/>
            <person name="Lind A.E."/>
            <person name="van Eijk R."/>
            <person name="Schleper C."/>
            <person name="Guy L."/>
            <person name="Ettema T.J."/>
        </authorList>
    </citation>
    <scope>NUCLEOTIDE SEQUENCE</scope>
</reference>
<proteinExistence type="predicted"/>
<comment type="caution">
    <text evidence="2">The sequence shown here is derived from an EMBL/GenBank/DDBJ whole genome shotgun (WGS) entry which is preliminary data.</text>
</comment>
<dbReference type="Pfam" id="PF12684">
    <property type="entry name" value="DUF3799"/>
    <property type="match status" value="1"/>
</dbReference>
<evidence type="ECO:0000259" key="1">
    <source>
        <dbReference type="Pfam" id="PF12684"/>
    </source>
</evidence>
<dbReference type="Gene3D" id="3.90.320.10">
    <property type="match status" value="1"/>
</dbReference>
<feature type="domain" description="Putative exodeoxyribonuclease 8 PDDEXK-like" evidence="1">
    <location>
        <begin position="37"/>
        <end position="247"/>
    </location>
</feature>
<protein>
    <recommendedName>
        <fullName evidence="1">Putative exodeoxyribonuclease 8 PDDEXK-like domain-containing protein</fullName>
    </recommendedName>
</protein>